<proteinExistence type="predicted"/>
<dbReference type="Proteomes" id="UP000473681">
    <property type="component" value="Unassembled WGS sequence"/>
</dbReference>
<feature type="domain" description="MobA-like NTP transferase" evidence="1">
    <location>
        <begin position="20"/>
        <end position="187"/>
    </location>
</feature>
<dbReference type="Proteomes" id="UP000486903">
    <property type="component" value="Unassembled WGS sequence"/>
</dbReference>
<evidence type="ECO:0000313" key="3">
    <source>
        <dbReference type="EMBL" id="NFN35702.1"/>
    </source>
</evidence>
<dbReference type="Proteomes" id="UP000476820">
    <property type="component" value="Unassembled WGS sequence"/>
</dbReference>
<dbReference type="SUPFAM" id="SSF53448">
    <property type="entry name" value="Nucleotide-diphospho-sugar transferases"/>
    <property type="match status" value="1"/>
</dbReference>
<evidence type="ECO:0000313" key="7">
    <source>
        <dbReference type="Proteomes" id="UP000486903"/>
    </source>
</evidence>
<dbReference type="EMBL" id="SWOV01000001">
    <property type="protein sequence ID" value="NFF86433.1"/>
    <property type="molecule type" value="Genomic_DNA"/>
</dbReference>
<dbReference type="RefSeq" id="WP_003370630.1">
    <property type="nucleotide sequence ID" value="NZ_JACBBA010000003.1"/>
</dbReference>
<reference evidence="5 6" key="1">
    <citation type="submission" date="2019-04" db="EMBL/GenBank/DDBJ databases">
        <title>Genome sequencing of Clostridium botulinum Groups I-IV and Clostridium butyricum.</title>
        <authorList>
            <person name="Brunt J."/>
            <person name="Van Vliet A.H.M."/>
            <person name="Stringer S.C."/>
            <person name="Carter A.T."/>
            <person name="Peck M.W."/>
        </authorList>
    </citation>
    <scope>NUCLEOTIDE SEQUENCE [LARGE SCALE GENOMIC DNA]</scope>
    <source>
        <strain evidence="2 6">1605</strain>
        <strain evidence="4 7">BL81</strain>
        <strain evidence="3 5">CB-K-33E</strain>
    </source>
</reference>
<dbReference type="OrthoDB" id="285216at2"/>
<dbReference type="EMBL" id="SWVK01000015">
    <property type="protein sequence ID" value="NFN35702.1"/>
    <property type="molecule type" value="Genomic_DNA"/>
</dbReference>
<evidence type="ECO:0000313" key="4">
    <source>
        <dbReference type="EMBL" id="NFV25548.1"/>
    </source>
</evidence>
<protein>
    <submittedName>
        <fullName evidence="2">Nucleotidyltransferase family protein</fullName>
    </submittedName>
</protein>
<dbReference type="PANTHER" id="PTHR43777">
    <property type="entry name" value="MOLYBDENUM COFACTOR CYTIDYLYLTRANSFERASE"/>
    <property type="match status" value="1"/>
</dbReference>
<dbReference type="Pfam" id="PF12804">
    <property type="entry name" value="NTP_transf_3"/>
    <property type="match status" value="1"/>
</dbReference>
<accession>A0A0M1LW86</accession>
<evidence type="ECO:0000313" key="2">
    <source>
        <dbReference type="EMBL" id="NFF86433.1"/>
    </source>
</evidence>
<dbReference type="CDD" id="cd04182">
    <property type="entry name" value="GT_2_like_f"/>
    <property type="match status" value="1"/>
</dbReference>
<dbReference type="Gene3D" id="3.90.550.10">
    <property type="entry name" value="Spore Coat Polysaccharide Biosynthesis Protein SpsA, Chain A"/>
    <property type="match status" value="1"/>
</dbReference>
<evidence type="ECO:0000313" key="5">
    <source>
        <dbReference type="Proteomes" id="UP000473681"/>
    </source>
</evidence>
<dbReference type="AlphaFoldDB" id="A0A0M1LW86"/>
<dbReference type="GO" id="GO:0016779">
    <property type="term" value="F:nucleotidyltransferase activity"/>
    <property type="evidence" value="ECO:0007669"/>
    <property type="project" value="UniProtKB-ARBA"/>
</dbReference>
<gene>
    <name evidence="2" type="ORF">FC774_00730</name>
    <name evidence="3" type="ORF">FDB51_11330</name>
    <name evidence="4" type="ORF">FDG31_05100</name>
</gene>
<name>A0A0M1LW86_CLOBO</name>
<dbReference type="InterPro" id="IPR025877">
    <property type="entry name" value="MobA-like_NTP_Trfase"/>
</dbReference>
<dbReference type="PANTHER" id="PTHR43777:SF1">
    <property type="entry name" value="MOLYBDENUM COFACTOR CYTIDYLYLTRANSFERASE"/>
    <property type="match status" value="1"/>
</dbReference>
<comment type="caution">
    <text evidence="2">The sequence shown here is derived from an EMBL/GenBank/DDBJ whole genome shotgun (WGS) entry which is preliminary data.</text>
</comment>
<dbReference type="EMBL" id="SXFB01000003">
    <property type="protein sequence ID" value="NFV25548.1"/>
    <property type="molecule type" value="Genomic_DNA"/>
</dbReference>
<dbReference type="InterPro" id="IPR029044">
    <property type="entry name" value="Nucleotide-diphossugar_trans"/>
</dbReference>
<evidence type="ECO:0000259" key="1">
    <source>
        <dbReference type="Pfam" id="PF12804"/>
    </source>
</evidence>
<organism evidence="2 6">
    <name type="scientific">Clostridium botulinum</name>
    <dbReference type="NCBI Taxonomy" id="1491"/>
    <lineage>
        <taxon>Bacteria</taxon>
        <taxon>Bacillati</taxon>
        <taxon>Bacillota</taxon>
        <taxon>Clostridia</taxon>
        <taxon>Eubacteriales</taxon>
        <taxon>Clostridiaceae</taxon>
        <taxon>Clostridium</taxon>
    </lineage>
</organism>
<keyword evidence="2" id="KW-0808">Transferase</keyword>
<evidence type="ECO:0000313" key="6">
    <source>
        <dbReference type="Proteomes" id="UP000476820"/>
    </source>
</evidence>
<sequence>MFFEDNEKLNKYKNKLKVGGVIVAAGLSSRMGKFKPLLPLNNTTIIQSAINSMFEANVDEISVVLGFRGEDIEKVVKSEYDINNLKNQTLKLVYNNQYFKTDMLKSIKIGINKLENCDIIFILPGDMPAISSETFKKLLIKKLETDSKIIFPTFLGRAKHPVLLDKKCIPFICNYQGDGGLRKALENIPYDILYMPTDDYGCTLDADTKDEYENLIKYYNKGAKA</sequence>